<dbReference type="NCBIfam" id="TIGR00564">
    <property type="entry name" value="trpE_most"/>
    <property type="match status" value="1"/>
</dbReference>
<comment type="pathway">
    <text evidence="2 15">Amino-acid biosynthesis; L-tryptophan biosynthesis; L-tryptophan from chorismate: step 1/5.</text>
</comment>
<keyword evidence="12 15" id="KW-0456">Lyase</keyword>
<evidence type="ECO:0000259" key="16">
    <source>
        <dbReference type="Pfam" id="PF00425"/>
    </source>
</evidence>
<evidence type="ECO:0000313" key="18">
    <source>
        <dbReference type="EMBL" id="HFI90551.1"/>
    </source>
</evidence>
<accession>A0A7V2ZIE3</accession>
<dbReference type="EC" id="4.1.3.27" evidence="5 15"/>
<evidence type="ECO:0000256" key="1">
    <source>
        <dbReference type="ARBA" id="ARBA00001946"/>
    </source>
</evidence>
<keyword evidence="8 15" id="KW-0479">Metal-binding</keyword>
<comment type="cofactor">
    <cofactor evidence="1 15">
        <name>Mg(2+)</name>
        <dbReference type="ChEBI" id="CHEBI:18420"/>
    </cofactor>
</comment>
<dbReference type="Pfam" id="PF00425">
    <property type="entry name" value="Chorismate_bind"/>
    <property type="match status" value="1"/>
</dbReference>
<feature type="domain" description="Chorismate-utilising enzyme C-terminal" evidence="16">
    <location>
        <begin position="217"/>
        <end position="471"/>
    </location>
</feature>
<dbReference type="InterPro" id="IPR015890">
    <property type="entry name" value="Chorismate_C"/>
</dbReference>
<dbReference type="Gene3D" id="3.60.120.10">
    <property type="entry name" value="Anthranilate synthase"/>
    <property type="match status" value="1"/>
</dbReference>
<dbReference type="InterPro" id="IPR019999">
    <property type="entry name" value="Anth_synth_I-like"/>
</dbReference>
<keyword evidence="9 15" id="KW-0822">Tryptophan biosynthesis</keyword>
<comment type="subunit">
    <text evidence="4 15">Heterotetramer consisting of two non-identical subunits: a beta subunit (TrpG) and a large alpha subunit (TrpE).</text>
</comment>
<dbReference type="Pfam" id="PF04715">
    <property type="entry name" value="Anth_synt_I_N"/>
    <property type="match status" value="1"/>
</dbReference>
<keyword evidence="10 15" id="KW-0460">Magnesium</keyword>
<comment type="catalytic activity">
    <reaction evidence="14 15">
        <text>chorismate + L-glutamine = anthranilate + pyruvate + L-glutamate + H(+)</text>
        <dbReference type="Rhea" id="RHEA:21732"/>
        <dbReference type="ChEBI" id="CHEBI:15361"/>
        <dbReference type="ChEBI" id="CHEBI:15378"/>
        <dbReference type="ChEBI" id="CHEBI:16567"/>
        <dbReference type="ChEBI" id="CHEBI:29748"/>
        <dbReference type="ChEBI" id="CHEBI:29985"/>
        <dbReference type="ChEBI" id="CHEBI:58359"/>
        <dbReference type="EC" id="4.1.3.27"/>
    </reaction>
</comment>
<evidence type="ECO:0000256" key="7">
    <source>
        <dbReference type="ARBA" id="ARBA00022605"/>
    </source>
</evidence>
<dbReference type="InterPro" id="IPR006805">
    <property type="entry name" value="Anth_synth_I_N"/>
</dbReference>
<evidence type="ECO:0000259" key="17">
    <source>
        <dbReference type="Pfam" id="PF04715"/>
    </source>
</evidence>
<evidence type="ECO:0000256" key="9">
    <source>
        <dbReference type="ARBA" id="ARBA00022822"/>
    </source>
</evidence>
<dbReference type="PANTHER" id="PTHR11236:SF48">
    <property type="entry name" value="ISOCHORISMATE SYNTHASE MENF"/>
    <property type="match status" value="1"/>
</dbReference>
<dbReference type="AlphaFoldDB" id="A0A7V2ZIE3"/>
<comment type="caution">
    <text evidence="18">The sequence shown here is derived from an EMBL/GenBank/DDBJ whole genome shotgun (WGS) entry which is preliminary data.</text>
</comment>
<dbReference type="GO" id="GO:0000162">
    <property type="term" value="P:L-tryptophan biosynthetic process"/>
    <property type="evidence" value="ECO:0007669"/>
    <property type="project" value="UniProtKB-UniPathway"/>
</dbReference>
<evidence type="ECO:0000256" key="11">
    <source>
        <dbReference type="ARBA" id="ARBA00023141"/>
    </source>
</evidence>
<dbReference type="PRINTS" id="PR00095">
    <property type="entry name" value="ANTSNTHASEI"/>
</dbReference>
<name>A0A7V2ZIE3_9BACT</name>
<evidence type="ECO:0000256" key="2">
    <source>
        <dbReference type="ARBA" id="ARBA00004873"/>
    </source>
</evidence>
<evidence type="ECO:0000256" key="12">
    <source>
        <dbReference type="ARBA" id="ARBA00023239"/>
    </source>
</evidence>
<keyword evidence="7 15" id="KW-0028">Amino-acid biosynthesis</keyword>
<comment type="similarity">
    <text evidence="3 15">Belongs to the anthranilate synthase component I family.</text>
</comment>
<dbReference type="GO" id="GO:0004049">
    <property type="term" value="F:anthranilate synthase activity"/>
    <property type="evidence" value="ECO:0007669"/>
    <property type="project" value="UniProtKB-EC"/>
</dbReference>
<feature type="domain" description="Anthranilate synthase component I N-terminal" evidence="17">
    <location>
        <begin position="25"/>
        <end position="164"/>
    </location>
</feature>
<evidence type="ECO:0000256" key="8">
    <source>
        <dbReference type="ARBA" id="ARBA00022723"/>
    </source>
</evidence>
<evidence type="ECO:0000256" key="15">
    <source>
        <dbReference type="RuleBase" id="RU364045"/>
    </source>
</evidence>
<evidence type="ECO:0000256" key="4">
    <source>
        <dbReference type="ARBA" id="ARBA00011575"/>
    </source>
</evidence>
<dbReference type="InterPro" id="IPR005801">
    <property type="entry name" value="ADC_synthase"/>
</dbReference>
<evidence type="ECO:0000256" key="10">
    <source>
        <dbReference type="ARBA" id="ARBA00022842"/>
    </source>
</evidence>
<sequence>MDINKFKDLTKDYNLIPVYETITADLLTPVLAYAILRRKGKQSFLLESVQGSLSMARYSFIGVNPEKIIQNRKNIVTAITDGKSIEHNENIFDFLKKETENIRQAHLPELPEFTGGLVGFLGYENISLIEPVVEFNYKSHFNYDSNFGLYKTIIAFDHYKHQIILINNTFIDANSDADELYNRSRKILSDLKRTLLQSAARIGTFKLQNGYEPNFDKKEFYKLVEKCKEEIRAGEIFQIVLSKRFSGEFTGDLINVYRALRIINPSPYMYFLENADGFSVLGTSPEDLLRIKNRKATVLPIAGTRRRGKDELEDIQLEKNLLNDPKELAEHTMLVDLGRNDLGRVCKYGTVTVSEFMKIQRYSHVMHIVSKVEGELKDDIHPVDALKSCFPAGTVSGAPKIRAMQLISKLENQERNIYAGAIGYIDFSGNLDMCIAIRTLFAKDKSIYWQAGAGVVADSVPEKEGLEINNKSAVMLNALKYAEVIDENSGN</sequence>
<organism evidence="18">
    <name type="scientific">Ignavibacterium album</name>
    <dbReference type="NCBI Taxonomy" id="591197"/>
    <lineage>
        <taxon>Bacteria</taxon>
        <taxon>Pseudomonadati</taxon>
        <taxon>Ignavibacteriota</taxon>
        <taxon>Ignavibacteria</taxon>
        <taxon>Ignavibacteriales</taxon>
        <taxon>Ignavibacteriaceae</taxon>
        <taxon>Ignavibacterium</taxon>
    </lineage>
</organism>
<keyword evidence="11 15" id="KW-0057">Aromatic amino acid biosynthesis</keyword>
<dbReference type="UniPathway" id="UPA00035">
    <property type="reaction ID" value="UER00040"/>
</dbReference>
<dbReference type="PANTHER" id="PTHR11236">
    <property type="entry name" value="AMINOBENZOATE/ANTHRANILATE SYNTHASE"/>
    <property type="match status" value="1"/>
</dbReference>
<evidence type="ECO:0000256" key="5">
    <source>
        <dbReference type="ARBA" id="ARBA00012266"/>
    </source>
</evidence>
<dbReference type="SUPFAM" id="SSF56322">
    <property type="entry name" value="ADC synthase"/>
    <property type="match status" value="1"/>
</dbReference>
<dbReference type="InterPro" id="IPR005256">
    <property type="entry name" value="Anth_synth_I_PabB"/>
</dbReference>
<protein>
    <recommendedName>
        <fullName evidence="6 15">Anthranilate synthase component 1</fullName>
        <ecNumber evidence="5 15">4.1.3.27</ecNumber>
    </recommendedName>
</protein>
<dbReference type="GO" id="GO:0046872">
    <property type="term" value="F:metal ion binding"/>
    <property type="evidence" value="ECO:0007669"/>
    <property type="project" value="UniProtKB-KW"/>
</dbReference>
<proteinExistence type="inferred from homology"/>
<dbReference type="EMBL" id="DSUJ01000008">
    <property type="protein sequence ID" value="HFI90551.1"/>
    <property type="molecule type" value="Genomic_DNA"/>
</dbReference>
<comment type="function">
    <text evidence="13 15">Part of a heterotetrameric complex that catalyzes the two-step biosynthesis of anthranilate, an intermediate in the biosynthesis of L-tryptophan. In the first step, the glutamine-binding beta subunit (TrpG) of anthranilate synthase (AS) provides the glutamine amidotransferase activity which generates ammonia as a substrate that, along with chorismate, is used in the second step, catalyzed by the large alpha subunit of AS (TrpE) to produce anthranilate. In the absence of TrpG, TrpE can synthesize anthranilate directly from chorismate and high concentrations of ammonia.</text>
</comment>
<evidence type="ECO:0000256" key="6">
    <source>
        <dbReference type="ARBA" id="ARBA00020653"/>
    </source>
</evidence>
<evidence type="ECO:0000256" key="13">
    <source>
        <dbReference type="ARBA" id="ARBA00025634"/>
    </source>
</evidence>
<evidence type="ECO:0000256" key="14">
    <source>
        <dbReference type="ARBA" id="ARBA00047683"/>
    </source>
</evidence>
<gene>
    <name evidence="15 18" type="primary">trpE</name>
    <name evidence="18" type="ORF">ENS31_03345</name>
</gene>
<reference evidence="18" key="1">
    <citation type="journal article" date="2020" name="mSystems">
        <title>Genome- and Community-Level Interaction Insights into Carbon Utilization and Element Cycling Functions of Hydrothermarchaeota in Hydrothermal Sediment.</title>
        <authorList>
            <person name="Zhou Z."/>
            <person name="Liu Y."/>
            <person name="Xu W."/>
            <person name="Pan J."/>
            <person name="Luo Z.H."/>
            <person name="Li M."/>
        </authorList>
    </citation>
    <scope>NUCLEOTIDE SEQUENCE [LARGE SCALE GENOMIC DNA]</scope>
    <source>
        <strain evidence="18">SpSt-479</strain>
    </source>
</reference>
<evidence type="ECO:0000256" key="3">
    <source>
        <dbReference type="ARBA" id="ARBA00009562"/>
    </source>
</evidence>